<dbReference type="Proteomes" id="UP000308600">
    <property type="component" value="Unassembled WGS sequence"/>
</dbReference>
<accession>A0ACD3AE35</accession>
<protein>
    <submittedName>
        <fullName evidence="1">Uncharacterized protein</fullName>
    </submittedName>
</protein>
<gene>
    <name evidence="1" type="ORF">BDN72DRAFT_847088</name>
</gene>
<reference evidence="1 2" key="1">
    <citation type="journal article" date="2019" name="Nat. Ecol. Evol.">
        <title>Megaphylogeny resolves global patterns of mushroom evolution.</title>
        <authorList>
            <person name="Varga T."/>
            <person name="Krizsan K."/>
            <person name="Foldi C."/>
            <person name="Dima B."/>
            <person name="Sanchez-Garcia M."/>
            <person name="Sanchez-Ramirez S."/>
            <person name="Szollosi G.J."/>
            <person name="Szarkandi J.G."/>
            <person name="Papp V."/>
            <person name="Albert L."/>
            <person name="Andreopoulos W."/>
            <person name="Angelini C."/>
            <person name="Antonin V."/>
            <person name="Barry K.W."/>
            <person name="Bougher N.L."/>
            <person name="Buchanan P."/>
            <person name="Buyck B."/>
            <person name="Bense V."/>
            <person name="Catcheside P."/>
            <person name="Chovatia M."/>
            <person name="Cooper J."/>
            <person name="Damon W."/>
            <person name="Desjardin D."/>
            <person name="Finy P."/>
            <person name="Geml J."/>
            <person name="Haridas S."/>
            <person name="Hughes K."/>
            <person name="Justo A."/>
            <person name="Karasinski D."/>
            <person name="Kautmanova I."/>
            <person name="Kiss B."/>
            <person name="Kocsube S."/>
            <person name="Kotiranta H."/>
            <person name="LaButti K.M."/>
            <person name="Lechner B.E."/>
            <person name="Liimatainen K."/>
            <person name="Lipzen A."/>
            <person name="Lukacs Z."/>
            <person name="Mihaltcheva S."/>
            <person name="Morgado L.N."/>
            <person name="Niskanen T."/>
            <person name="Noordeloos M.E."/>
            <person name="Ohm R.A."/>
            <person name="Ortiz-Santana B."/>
            <person name="Ovrebo C."/>
            <person name="Racz N."/>
            <person name="Riley R."/>
            <person name="Savchenko A."/>
            <person name="Shiryaev A."/>
            <person name="Soop K."/>
            <person name="Spirin V."/>
            <person name="Szebenyi C."/>
            <person name="Tomsovsky M."/>
            <person name="Tulloss R.E."/>
            <person name="Uehling J."/>
            <person name="Grigoriev I.V."/>
            <person name="Vagvolgyi C."/>
            <person name="Papp T."/>
            <person name="Martin F.M."/>
            <person name="Miettinen O."/>
            <person name="Hibbett D.S."/>
            <person name="Nagy L.G."/>
        </authorList>
    </citation>
    <scope>NUCLEOTIDE SEQUENCE [LARGE SCALE GENOMIC DNA]</scope>
    <source>
        <strain evidence="1 2">NL-1719</strain>
    </source>
</reference>
<evidence type="ECO:0000313" key="1">
    <source>
        <dbReference type="EMBL" id="TFK63928.1"/>
    </source>
</evidence>
<keyword evidence="2" id="KW-1185">Reference proteome</keyword>
<name>A0ACD3AE35_9AGAR</name>
<sequence length="169" mass="18620">MNHIKSIRRPHSGNLTSTHLWSPSPSPLTLNSTTTLISLELETGAVTHPQSALLTQGVQFSTLTQPLSAEQYIRSDLESGLHMYIFVQIVTGKHKLILDHMEIPKQNLAILHNATTQGSGLMTRMIYRFACSGRCGLTYHCPPRWPSVDHSPSSGSTPKLLLLQPSLIS</sequence>
<organism evidence="1 2">
    <name type="scientific">Pluteus cervinus</name>
    <dbReference type="NCBI Taxonomy" id="181527"/>
    <lineage>
        <taxon>Eukaryota</taxon>
        <taxon>Fungi</taxon>
        <taxon>Dikarya</taxon>
        <taxon>Basidiomycota</taxon>
        <taxon>Agaricomycotina</taxon>
        <taxon>Agaricomycetes</taxon>
        <taxon>Agaricomycetidae</taxon>
        <taxon>Agaricales</taxon>
        <taxon>Pluteineae</taxon>
        <taxon>Pluteaceae</taxon>
        <taxon>Pluteus</taxon>
    </lineage>
</organism>
<dbReference type="EMBL" id="ML208497">
    <property type="protein sequence ID" value="TFK63928.1"/>
    <property type="molecule type" value="Genomic_DNA"/>
</dbReference>
<proteinExistence type="predicted"/>
<evidence type="ECO:0000313" key="2">
    <source>
        <dbReference type="Proteomes" id="UP000308600"/>
    </source>
</evidence>